<name>A0ABD3DCD7_9LAMI</name>
<dbReference type="CDD" id="cd06222">
    <property type="entry name" value="RNase_H_like"/>
    <property type="match status" value="1"/>
</dbReference>
<accession>A0ABD3DCD7</accession>
<feature type="domain" description="RNase H type-1" evidence="1">
    <location>
        <begin position="26"/>
        <end position="109"/>
    </location>
</feature>
<protein>
    <recommendedName>
        <fullName evidence="1">RNase H type-1 domain-containing protein</fullName>
    </recommendedName>
</protein>
<dbReference type="InterPro" id="IPR002156">
    <property type="entry name" value="RNaseH_domain"/>
</dbReference>
<evidence type="ECO:0000313" key="3">
    <source>
        <dbReference type="Proteomes" id="UP001632038"/>
    </source>
</evidence>
<comment type="caution">
    <text evidence="2">The sequence shown here is derived from an EMBL/GenBank/DDBJ whole genome shotgun (WGS) entry which is preliminary data.</text>
</comment>
<keyword evidence="3" id="KW-1185">Reference proteome</keyword>
<dbReference type="Proteomes" id="UP001632038">
    <property type="component" value="Unassembled WGS sequence"/>
</dbReference>
<evidence type="ECO:0000259" key="1">
    <source>
        <dbReference type="Pfam" id="PF13456"/>
    </source>
</evidence>
<dbReference type="PANTHER" id="PTHR47723:SF23">
    <property type="entry name" value="REVERSE TRANSCRIPTASE-LIKE PROTEIN"/>
    <property type="match status" value="1"/>
</dbReference>
<organism evidence="2 3">
    <name type="scientific">Castilleja foliolosa</name>
    <dbReference type="NCBI Taxonomy" id="1961234"/>
    <lineage>
        <taxon>Eukaryota</taxon>
        <taxon>Viridiplantae</taxon>
        <taxon>Streptophyta</taxon>
        <taxon>Embryophyta</taxon>
        <taxon>Tracheophyta</taxon>
        <taxon>Spermatophyta</taxon>
        <taxon>Magnoliopsida</taxon>
        <taxon>eudicotyledons</taxon>
        <taxon>Gunneridae</taxon>
        <taxon>Pentapetalae</taxon>
        <taxon>asterids</taxon>
        <taxon>lamiids</taxon>
        <taxon>Lamiales</taxon>
        <taxon>Orobanchaceae</taxon>
        <taxon>Pedicularideae</taxon>
        <taxon>Castillejinae</taxon>
        <taxon>Castilleja</taxon>
    </lineage>
</organism>
<dbReference type="AlphaFoldDB" id="A0ABD3DCD7"/>
<dbReference type="EMBL" id="JAVIJP010000017">
    <property type="protein sequence ID" value="KAL3639798.1"/>
    <property type="molecule type" value="Genomic_DNA"/>
</dbReference>
<reference evidence="3" key="1">
    <citation type="journal article" date="2024" name="IScience">
        <title>Strigolactones Initiate the Formation of Haustorium-like Structures in Castilleja.</title>
        <authorList>
            <person name="Buerger M."/>
            <person name="Peterson D."/>
            <person name="Chory J."/>
        </authorList>
    </citation>
    <scope>NUCLEOTIDE SEQUENCE [LARGE SCALE GENOMIC DNA]</scope>
</reference>
<dbReference type="Pfam" id="PF13456">
    <property type="entry name" value="RVT_3"/>
    <property type="match status" value="1"/>
</dbReference>
<evidence type="ECO:0000313" key="2">
    <source>
        <dbReference type="EMBL" id="KAL3639798.1"/>
    </source>
</evidence>
<sequence length="338" mass="38539">MFCQIWDCTFTLHKWDKPEKNFYKFNVDGGFDPMTKEGTSAGILRNWDGEVKAYFQYNIPRPISQCAVSEFYALEMAVRIIKDRGFNMETVFFESDSEEVWHTVNKLKMDILVSDAIKLAMYQMGAAILPEYLSEMNRETEITVEKLAISTAFYRDVLLCSLSATLGPITQLAPKEILVTTQLAMYQMGAAILPEYLSEMNRETEIISTAFYWDVLLCSLSAALGPITQLAPKDGTQKIVSHQKVVAVPENQNEIDDKEFDKEFIISRIKSLISDRFQINYIVRECNAMADVLAAEAKKLPKGTKVIVWTNEENEGLGENELEVLNDEDIQKVRFNLK</sequence>
<proteinExistence type="predicted"/>
<gene>
    <name evidence="2" type="ORF">CASFOL_014766</name>
</gene>
<dbReference type="InterPro" id="IPR053151">
    <property type="entry name" value="RNase_H-like"/>
</dbReference>
<dbReference type="InterPro" id="IPR044730">
    <property type="entry name" value="RNase_H-like_dom_plant"/>
</dbReference>
<dbReference type="PANTHER" id="PTHR47723">
    <property type="entry name" value="OS05G0353850 PROTEIN"/>
    <property type="match status" value="1"/>
</dbReference>